<dbReference type="PANTHER" id="PTHR43863:SF2">
    <property type="entry name" value="MALTASE-GLUCOAMYLASE"/>
    <property type="match status" value="1"/>
</dbReference>
<feature type="domain" description="DUF5110" evidence="5">
    <location>
        <begin position="634"/>
        <end position="704"/>
    </location>
</feature>
<dbReference type="EMBL" id="CP015402">
    <property type="protein sequence ID" value="ANU63590.1"/>
    <property type="molecule type" value="Genomic_DNA"/>
</dbReference>
<dbReference type="Gene3D" id="2.60.40.1180">
    <property type="entry name" value="Golgi alpha-mannosidase II"/>
    <property type="match status" value="2"/>
</dbReference>
<keyword evidence="3" id="KW-0732">Signal</keyword>
<gene>
    <name evidence="7" type="ORF">A4V02_07525</name>
</gene>
<dbReference type="GO" id="GO:0005975">
    <property type="term" value="P:carbohydrate metabolic process"/>
    <property type="evidence" value="ECO:0007669"/>
    <property type="project" value="InterPro"/>
</dbReference>
<evidence type="ECO:0000259" key="4">
    <source>
        <dbReference type="Pfam" id="PF01055"/>
    </source>
</evidence>
<dbReference type="InterPro" id="IPR048395">
    <property type="entry name" value="Glyco_hydro_31_C"/>
</dbReference>
<dbReference type="STRING" id="1796646.A4V02_07525"/>
<reference evidence="8" key="1">
    <citation type="submission" date="2016-04" db="EMBL/GenBank/DDBJ databases">
        <title>Complete Genome Sequences of Twelve Strains of a Stable Defined Moderately Diverse Mouse Microbiota 2 (sDMDMm2).</title>
        <authorList>
            <person name="Uchimura Y."/>
            <person name="Wyss M."/>
            <person name="Brugiroux S."/>
            <person name="Limenitakis J.P."/>
            <person name="Stecher B."/>
            <person name="McCoy K.D."/>
            <person name="Macpherson A.J."/>
        </authorList>
    </citation>
    <scope>NUCLEOTIDE SEQUENCE [LARGE SCALE GENOMIC DNA]</scope>
    <source>
        <strain evidence="8">YL27</strain>
    </source>
</reference>
<dbReference type="RefSeq" id="WP_068960899.1">
    <property type="nucleotide sequence ID" value="NZ_CAJTAP010000013.1"/>
</dbReference>
<feature type="domain" description="Glycosyl hydrolase family 31 C-terminal" evidence="6">
    <location>
        <begin position="527"/>
        <end position="617"/>
    </location>
</feature>
<dbReference type="GO" id="GO:0004553">
    <property type="term" value="F:hydrolase activity, hydrolyzing O-glycosyl compounds"/>
    <property type="evidence" value="ECO:0007669"/>
    <property type="project" value="InterPro"/>
</dbReference>
<keyword evidence="2" id="KW-0378">Hydrolase</keyword>
<dbReference type="InterPro" id="IPR017853">
    <property type="entry name" value="GH"/>
</dbReference>
<dbReference type="InterPro" id="IPR013780">
    <property type="entry name" value="Glyco_hydro_b"/>
</dbReference>
<keyword evidence="8" id="KW-1185">Reference proteome</keyword>
<comment type="similarity">
    <text evidence="1 2">Belongs to the glycosyl hydrolase 31 family.</text>
</comment>
<dbReference type="Proteomes" id="UP000186351">
    <property type="component" value="Chromosome"/>
</dbReference>
<organism evidence="7 8">
    <name type="scientific">Muribaculum intestinale</name>
    <dbReference type="NCBI Taxonomy" id="1796646"/>
    <lineage>
        <taxon>Bacteria</taxon>
        <taxon>Pseudomonadati</taxon>
        <taxon>Bacteroidota</taxon>
        <taxon>Bacteroidia</taxon>
        <taxon>Bacteroidales</taxon>
        <taxon>Muribaculaceae</taxon>
        <taxon>Muribaculum</taxon>
    </lineage>
</organism>
<evidence type="ECO:0000313" key="7">
    <source>
        <dbReference type="EMBL" id="ANU63590.1"/>
    </source>
</evidence>
<dbReference type="SUPFAM" id="SSF51011">
    <property type="entry name" value="Glycosyl hydrolase domain"/>
    <property type="match status" value="1"/>
</dbReference>
<evidence type="ECO:0000256" key="2">
    <source>
        <dbReference type="RuleBase" id="RU361185"/>
    </source>
</evidence>
<dbReference type="KEGG" id="pary:A4V02_07525"/>
<accession>A0A1Z2XIT0</accession>
<keyword evidence="2" id="KW-0326">Glycosidase</keyword>
<dbReference type="InterPro" id="IPR000322">
    <property type="entry name" value="Glyco_hydro_31_TIM"/>
</dbReference>
<feature type="chain" id="PRO_5008529320" evidence="3">
    <location>
        <begin position="23"/>
        <end position="750"/>
    </location>
</feature>
<evidence type="ECO:0000259" key="6">
    <source>
        <dbReference type="Pfam" id="PF21365"/>
    </source>
</evidence>
<dbReference type="Gene3D" id="3.20.20.80">
    <property type="entry name" value="Glycosidases"/>
    <property type="match status" value="1"/>
</dbReference>
<dbReference type="PANTHER" id="PTHR43863">
    <property type="entry name" value="HYDROLASE, PUTATIVE (AFU_ORTHOLOGUE AFUA_1G03140)-RELATED"/>
    <property type="match status" value="1"/>
</dbReference>
<feature type="signal peptide" evidence="3">
    <location>
        <begin position="1"/>
        <end position="22"/>
    </location>
</feature>
<accession>A0A1B1S9W6</accession>
<proteinExistence type="inferred from homology"/>
<evidence type="ECO:0000256" key="3">
    <source>
        <dbReference type="SAM" id="SignalP"/>
    </source>
</evidence>
<sequence length="750" mass="85749">MRILYSLLLGTSVLGMSLPGFAAMPKDNPMVFGNARLSVITPTLLRLEFAKDGKFVDEPTLFAYDRTSMLPMDSIKITDLGDNRYEIVTSALTINYHDDGFPFSTSNLMVYYDLNGKRKKFTNRFLPKNNLGGTVETLDRVTREIPMDDGLLSRDGWYMIDDERTDLLTPDGWIRPRDTNTHIQDQYCFIYGNDYRSALASLGAISGRVPMTRKYIHGVWYCRYWDYTSDEFLDIIRGYDENDFPLDNIVFDMGWHTNDATLGTGHNGHLNWNGYTWNRELIPDPKALIDSVHARGVTVSLNDHPHDGIRPHEHNYAEFAAAMGAKDGEVPLFDLSDRRYMDNFFKYAHRPSEDMGVDFWWLDWQQNYLYPHVRGHHSTSLSWINELYYRDSQQGNRRGAGYSRWAGWGDHRHPIQFSGDAQANWEMLAFEVKLTACSGQGGCYYWAHDIGGFRGEPNPELSVRWTQFGALSAALRVHSTKDKRLDRRPWISGEKETKAMRRMYHMRSEMMPYIYSSVWQTHNTMVPLNRSMFIDYGDQKESFGQPQQFTFGDILLAAPISSPGTGANLTASQRVWFPAGEVWYDYFTHEMKQGGHTADISKPLDEFPLYVRGGWVLPMQPYTPRPASAPLDTLVMRVYPAAKDVDNTFTLYEDDGISLDYQKGVYATTPLRYIQSGNKAIVSVEPVEGGYPGLVKRRAYRLQLPAFQSGAKVKVNGKIVKPSYDDTVGCHVVSVPAMPLSRRITIEYDK</sequence>
<dbReference type="InterPro" id="IPR051816">
    <property type="entry name" value="Glycosyl_Hydrolase_31"/>
</dbReference>
<dbReference type="Pfam" id="PF01055">
    <property type="entry name" value="Glyco_hydro_31_2nd"/>
    <property type="match status" value="1"/>
</dbReference>
<dbReference type="AlphaFoldDB" id="A0A1B1S9W6"/>
<evidence type="ECO:0000259" key="5">
    <source>
        <dbReference type="Pfam" id="PF17137"/>
    </source>
</evidence>
<feature type="domain" description="Glycoside hydrolase family 31 TIM barrel" evidence="4">
    <location>
        <begin position="210"/>
        <end position="516"/>
    </location>
</feature>
<dbReference type="CDD" id="cd06595">
    <property type="entry name" value="GH31_u1"/>
    <property type="match status" value="1"/>
</dbReference>
<evidence type="ECO:0000313" key="8">
    <source>
        <dbReference type="Proteomes" id="UP000186351"/>
    </source>
</evidence>
<dbReference type="Pfam" id="PF17137">
    <property type="entry name" value="DUF5110"/>
    <property type="match status" value="1"/>
</dbReference>
<name>A0A1B1S9W6_9BACT</name>
<evidence type="ECO:0000256" key="1">
    <source>
        <dbReference type="ARBA" id="ARBA00007806"/>
    </source>
</evidence>
<dbReference type="Pfam" id="PF21365">
    <property type="entry name" value="Glyco_hydro_31_3rd"/>
    <property type="match status" value="1"/>
</dbReference>
<protein>
    <submittedName>
        <fullName evidence="7">Alpha-xylosidase</fullName>
    </submittedName>
</protein>
<dbReference type="InterPro" id="IPR033403">
    <property type="entry name" value="DUF5110"/>
</dbReference>
<dbReference type="SUPFAM" id="SSF51445">
    <property type="entry name" value="(Trans)glycosidases"/>
    <property type="match status" value="1"/>
</dbReference>
<dbReference type="GeneID" id="65536705"/>